<reference evidence="4 5" key="2">
    <citation type="submission" date="2016-04" db="EMBL/GenBank/DDBJ databases">
        <authorList>
            <person name="Millard A."/>
        </authorList>
    </citation>
    <scope>NUCLEOTIDE SEQUENCE [LARGE SCALE GENOMIC DNA]</scope>
    <source>
        <strain evidence="4">Isolate 22</strain>
    </source>
</reference>
<dbReference type="Proteomes" id="UP000249070">
    <property type="component" value="Unassembled WGS sequence"/>
</dbReference>
<accession>A0A0D3RJK8</accession>
<proteinExistence type="predicted"/>
<name>A0A0D3RJK8_ENTFC</name>
<evidence type="ECO:0000313" key="3">
    <source>
        <dbReference type="EMBL" id="PZM57227.1"/>
    </source>
</evidence>
<dbReference type="PATRIC" id="fig|1352.1358.peg.3163"/>
<dbReference type="EMBL" id="QHGU01000001">
    <property type="protein sequence ID" value="PZM57227.1"/>
    <property type="molecule type" value="Genomic_DNA"/>
</dbReference>
<evidence type="ECO:0000313" key="4">
    <source>
        <dbReference type="EMBL" id="SAM53089.1"/>
    </source>
</evidence>
<reference evidence="1" key="1">
    <citation type="submission" date="2014-10" db="EMBL/GenBank/DDBJ databases">
        <title>Spread of Tn5801 among enterococcal species from different origins.</title>
        <authorList>
            <person name="Leon-Sampedro R."/>
            <person name="Novais C."/>
            <person name="Peixe L."/>
            <person name="Baquero F."/>
            <person name="Coque T.M."/>
        </authorList>
    </citation>
    <scope>NUCLEOTIDE SEQUENCE</scope>
    <source>
        <strain evidence="1">E240</strain>
    </source>
</reference>
<gene>
    <name evidence="3" type="ORF">DKP91_00485</name>
    <name evidence="4" type="ORF">DTPHA_602679</name>
    <name evidence="2" type="ORF">P6Z85_13795</name>
</gene>
<reference evidence="2" key="4">
    <citation type="submission" date="2023-03" db="EMBL/GenBank/DDBJ databases">
        <authorList>
            <person name="Shen W."/>
            <person name="Cai J."/>
        </authorList>
    </citation>
    <scope>NUCLEOTIDE SEQUENCE</scope>
    <source>
        <strain evidence="2">B1010-2</strain>
    </source>
</reference>
<dbReference type="GeneID" id="67042569"/>
<dbReference type="Proteomes" id="UP001260956">
    <property type="component" value="Unassembled WGS sequence"/>
</dbReference>
<evidence type="ECO:0000313" key="1">
    <source>
        <dbReference type="EMBL" id="AJS09806.1"/>
    </source>
</evidence>
<dbReference type="EMBL" id="JARPTX010000087">
    <property type="protein sequence ID" value="MDT2371189.1"/>
    <property type="molecule type" value="Genomic_DNA"/>
</dbReference>
<dbReference type="RefSeq" id="WP_000163792.1">
    <property type="nucleotide sequence ID" value="NZ_AP022341.1"/>
</dbReference>
<protein>
    <submittedName>
        <fullName evidence="2">Insertion element protein</fullName>
    </submittedName>
</protein>
<dbReference type="Proteomes" id="UP000183509">
    <property type="component" value="Unassembled WGS sequence"/>
</dbReference>
<dbReference type="AlphaFoldDB" id="A0A0D3RJK8"/>
<evidence type="ECO:0000313" key="2">
    <source>
        <dbReference type="EMBL" id="MDT2371189.1"/>
    </source>
</evidence>
<reference evidence="3 6" key="3">
    <citation type="submission" date="2018-05" db="EMBL/GenBank/DDBJ databases">
        <title>Vancomycin-resistant Enterococcus faecium strain from Chelyabinsk, Russia.</title>
        <authorList>
            <person name="Gostev V."/>
            <person name="Goncharov A."/>
            <person name="Kolodzhieva V."/>
            <person name="Suvorov A."/>
            <person name="Sidorenko S."/>
            <person name="Zueva L."/>
        </authorList>
    </citation>
    <scope>NUCLEOTIDE SEQUENCE [LARGE SCALE GENOMIC DNA]</scope>
    <source>
        <strain evidence="3 6">20</strain>
    </source>
</reference>
<dbReference type="EMBL" id="KP001176">
    <property type="protein sequence ID" value="AJS09806.1"/>
    <property type="molecule type" value="Genomic_DNA"/>
</dbReference>
<evidence type="ECO:0000313" key="6">
    <source>
        <dbReference type="Proteomes" id="UP000249070"/>
    </source>
</evidence>
<dbReference type="EMBL" id="FKLM01000073">
    <property type="protein sequence ID" value="SAM53089.1"/>
    <property type="molecule type" value="Genomic_DNA"/>
</dbReference>
<sequence>MTKLKRLATKEDEIVDVKIPISNEELKDRAKQYDLLTPKRFATRYNKMLFLPTSFKWNGSEYPIQYNYCINPFCCNFGKEQHKFKDVKGKPSRYKMTGSSKDKGHKGMYCNDNPIGRGVSQNCTVTPLSNWSVVEEIKRLIEINSIQDVEPDYQFHKEGCSEEESTPFNEPKQFYKRGKSRGKSQRYQCKACKKFTNVLPKREETTTYHQQKNTILPMFAKMVVGRVSVSRTCDILGIGVGTYYHKLEWLYRRCLEFLERYETQPLQTKKFNEMWLNTDKMHYYLNNVRKKGQGSKKYTGFEDLNMQTYIVVSAEVLSRYVFRSDVAYDWNISMDELNEDTRKFKEDHLNTFSRKNDRLDWSYYPQEPSANDSENRNAYLHELGKITNRSRFVDGLNVDAPYTTTAHYWLIKQMVNADEWRMISDDDFSIRNAFYRVFTKELRLSDAHHFICQVNKTKSRKQCLKEFGQAKAELLDWGDIRGFKTKFLRTLASHYLTELLTSHQFHEEAISKDGERYRKYADNPIKHPLATKDKGFYSVDCRTDLSALEPNEIAKMLLNVNDHSTNSFIQQIRRYISSLERPLTTARGDKKSYIYANFNPKYAQFAITILRTYYNFCRPFKSADKKVLTPAQRLGITDKQFDWKDIIYFK</sequence>
<organism evidence="1">
    <name type="scientific">Enterococcus faecium</name>
    <name type="common">Streptococcus faecium</name>
    <dbReference type="NCBI Taxonomy" id="1352"/>
    <lineage>
        <taxon>Bacteria</taxon>
        <taxon>Bacillati</taxon>
        <taxon>Bacillota</taxon>
        <taxon>Bacilli</taxon>
        <taxon>Lactobacillales</taxon>
        <taxon>Enterococcaceae</taxon>
        <taxon>Enterococcus</taxon>
    </lineage>
</organism>
<evidence type="ECO:0000313" key="5">
    <source>
        <dbReference type="Proteomes" id="UP000183509"/>
    </source>
</evidence>
<dbReference type="OMA" id="TTEVEYP"/>